<proteinExistence type="inferred from homology"/>
<organism evidence="3">
    <name type="scientific">bioreactor metagenome</name>
    <dbReference type="NCBI Taxonomy" id="1076179"/>
    <lineage>
        <taxon>unclassified sequences</taxon>
        <taxon>metagenomes</taxon>
        <taxon>ecological metagenomes</taxon>
    </lineage>
</organism>
<comment type="similarity">
    <text evidence="1">Belongs to the ComF/GntX family.</text>
</comment>
<dbReference type="AlphaFoldDB" id="A0A645ALY3"/>
<dbReference type="CDD" id="cd06223">
    <property type="entry name" value="PRTases_typeI"/>
    <property type="match status" value="1"/>
</dbReference>
<comment type="caution">
    <text evidence="3">The sequence shown here is derived from an EMBL/GenBank/DDBJ whole genome shotgun (WGS) entry which is preliminary data.</text>
</comment>
<dbReference type="PANTHER" id="PTHR47505:SF1">
    <property type="entry name" value="DNA UTILIZATION PROTEIN YHGH"/>
    <property type="match status" value="1"/>
</dbReference>
<dbReference type="InterPro" id="IPR051910">
    <property type="entry name" value="ComF/GntX_DNA_util-trans"/>
</dbReference>
<dbReference type="PANTHER" id="PTHR47505">
    <property type="entry name" value="DNA UTILIZATION PROTEIN YHGH"/>
    <property type="match status" value="1"/>
</dbReference>
<gene>
    <name evidence="3" type="ORF">SDC9_101027</name>
</gene>
<protein>
    <recommendedName>
        <fullName evidence="2">Phosphoribosyltransferase domain-containing protein</fullName>
    </recommendedName>
</protein>
<name>A0A645ALY3_9ZZZZ</name>
<accession>A0A645ALY3</accession>
<dbReference type="EMBL" id="VSSQ01014719">
    <property type="protein sequence ID" value="MPM54252.1"/>
    <property type="molecule type" value="Genomic_DNA"/>
</dbReference>
<reference evidence="3" key="1">
    <citation type="submission" date="2019-08" db="EMBL/GenBank/DDBJ databases">
        <authorList>
            <person name="Kucharzyk K."/>
            <person name="Murdoch R.W."/>
            <person name="Higgins S."/>
            <person name="Loffler F."/>
        </authorList>
    </citation>
    <scope>NUCLEOTIDE SEQUENCE</scope>
</reference>
<dbReference type="Gene3D" id="3.40.50.2020">
    <property type="match status" value="1"/>
</dbReference>
<dbReference type="Pfam" id="PF00156">
    <property type="entry name" value="Pribosyltran"/>
    <property type="match status" value="1"/>
</dbReference>
<dbReference type="InterPro" id="IPR029057">
    <property type="entry name" value="PRTase-like"/>
</dbReference>
<evidence type="ECO:0000256" key="1">
    <source>
        <dbReference type="ARBA" id="ARBA00008007"/>
    </source>
</evidence>
<dbReference type="SUPFAM" id="SSF53271">
    <property type="entry name" value="PRTase-like"/>
    <property type="match status" value="1"/>
</dbReference>
<feature type="domain" description="Phosphoribosyltransferase" evidence="2">
    <location>
        <begin position="86"/>
        <end position="141"/>
    </location>
</feature>
<dbReference type="InterPro" id="IPR000836">
    <property type="entry name" value="PRTase_dom"/>
</dbReference>
<evidence type="ECO:0000313" key="3">
    <source>
        <dbReference type="EMBL" id="MPM54252.1"/>
    </source>
</evidence>
<sequence>MKYQNNLALGDTFSSFLIPMIQKLGWKFDIVLPVPISRSKRRERGYNQAGLIAYPISLAFDTPYSDNLLSRKSEVKSQVGLAREERFKNLHNAFQGNSAKLINKKVLLVDDVTTTGATIISCAKALQESGCERIYSITVAKTP</sequence>
<evidence type="ECO:0000259" key="2">
    <source>
        <dbReference type="Pfam" id="PF00156"/>
    </source>
</evidence>